<dbReference type="Proteomes" id="UP000070442">
    <property type="component" value="Unassembled WGS sequence"/>
</dbReference>
<dbReference type="EMBL" id="LSDG01000002">
    <property type="protein sequence ID" value="KXB68364.1"/>
    <property type="molecule type" value="Genomic_DNA"/>
</dbReference>
<dbReference type="AlphaFoldDB" id="A0A134AL20"/>
<dbReference type="STRING" id="755172.HMPREF1863_00076"/>
<reference evidence="3" key="1">
    <citation type="submission" date="2016-01" db="EMBL/GenBank/DDBJ databases">
        <authorList>
            <person name="Mitreva M."/>
            <person name="Pepin K.H."/>
            <person name="Mihindukulasuriya K.A."/>
            <person name="Fulton R."/>
            <person name="Fronick C."/>
            <person name="O'Laughlin M."/>
            <person name="Miner T."/>
            <person name="Herter B."/>
            <person name="Rosa B.A."/>
            <person name="Cordes M."/>
            <person name="Tomlinson C."/>
            <person name="Wollam A."/>
            <person name="Palsikar V.B."/>
            <person name="Mardis E.R."/>
            <person name="Wilson R.K."/>
        </authorList>
    </citation>
    <scope>NUCLEOTIDE SEQUENCE [LARGE SCALE GENOMIC DNA]</scope>
    <source>
        <strain evidence="3">DNF00729</strain>
    </source>
</reference>
<proteinExistence type="predicted"/>
<keyword evidence="3" id="KW-1185">Reference proteome</keyword>
<accession>A0A134AL20</accession>
<comment type="caution">
    <text evidence="2">The sequence shown here is derived from an EMBL/GenBank/DDBJ whole genome shotgun (WGS) entry which is preliminary data.</text>
</comment>
<dbReference type="OrthoDB" id="3192849at2"/>
<dbReference type="Pfam" id="PF11823">
    <property type="entry name" value="Se_S_carrier"/>
    <property type="match status" value="1"/>
</dbReference>
<dbReference type="RefSeq" id="WP_068366069.1">
    <property type="nucleotide sequence ID" value="NZ_KQ960155.1"/>
</dbReference>
<evidence type="ECO:0000313" key="2">
    <source>
        <dbReference type="EMBL" id="KXB68364.1"/>
    </source>
</evidence>
<evidence type="ECO:0000259" key="1">
    <source>
        <dbReference type="Pfam" id="PF11823"/>
    </source>
</evidence>
<sequence length="76" mass="8396">MSEKVVIVTFESVTDAMAMEEAVKGSGLNGMLIPLPDELSAGCGYAWKHVLAEREPLEALIGEKALDYDKLLEWER</sequence>
<organism evidence="2 3">
    <name type="scientific">Aedoeadaptatus coxii</name>
    <dbReference type="NCBI Taxonomy" id="755172"/>
    <lineage>
        <taxon>Bacteria</taxon>
        <taxon>Bacillati</taxon>
        <taxon>Bacillota</taxon>
        <taxon>Tissierellia</taxon>
        <taxon>Tissierellales</taxon>
        <taxon>Peptoniphilaceae</taxon>
        <taxon>Aedoeadaptatus</taxon>
    </lineage>
</organism>
<gene>
    <name evidence="2" type="ORF">HMPREF1863_00076</name>
</gene>
<protein>
    <recommendedName>
        <fullName evidence="1">Putative Se/S carrier protein-like domain-containing protein</fullName>
    </recommendedName>
</protein>
<evidence type="ECO:0000313" key="3">
    <source>
        <dbReference type="Proteomes" id="UP000070442"/>
    </source>
</evidence>
<feature type="domain" description="Putative Se/S carrier protein-like" evidence="1">
    <location>
        <begin position="7"/>
        <end position="72"/>
    </location>
</feature>
<name>A0A134AL20_9FIRM</name>
<dbReference type="InterPro" id="IPR021778">
    <property type="entry name" value="Se/S_carrier-like"/>
</dbReference>
<dbReference type="PATRIC" id="fig|755172.3.peg.72"/>